<protein>
    <submittedName>
        <fullName evidence="2">Uncharacterized protein</fullName>
    </submittedName>
</protein>
<dbReference type="RefSeq" id="XP_033518366.1">
    <property type="nucleotide sequence ID" value="XM_033670992.1"/>
</dbReference>
<feature type="compositionally biased region" description="Low complexity" evidence="1">
    <location>
        <begin position="96"/>
        <end position="107"/>
    </location>
</feature>
<organism evidence="2 3">
    <name type="scientific">Dothidotthia symphoricarpi CBS 119687</name>
    <dbReference type="NCBI Taxonomy" id="1392245"/>
    <lineage>
        <taxon>Eukaryota</taxon>
        <taxon>Fungi</taxon>
        <taxon>Dikarya</taxon>
        <taxon>Ascomycota</taxon>
        <taxon>Pezizomycotina</taxon>
        <taxon>Dothideomycetes</taxon>
        <taxon>Pleosporomycetidae</taxon>
        <taxon>Pleosporales</taxon>
        <taxon>Dothidotthiaceae</taxon>
        <taxon>Dothidotthia</taxon>
    </lineage>
</organism>
<evidence type="ECO:0000313" key="3">
    <source>
        <dbReference type="Proteomes" id="UP000799771"/>
    </source>
</evidence>
<keyword evidence="3" id="KW-1185">Reference proteome</keyword>
<accession>A0A6A5ZYL9</accession>
<dbReference type="EMBL" id="ML977521">
    <property type="protein sequence ID" value="KAF2123973.1"/>
    <property type="molecule type" value="Genomic_DNA"/>
</dbReference>
<dbReference type="AlphaFoldDB" id="A0A6A5ZYL9"/>
<sequence length="138" mass="14252">MFPVIQDLIATGVLVIRSKDNTSTTNTLPVHAYAQMRPTSVISTRSALGTFTAADTLAAPGLPAPPGLFAHPSLSAPPSRFAAPGLSAPPGLSVHPGLPAPGTLTAPGTPPPRLSDLRRFNCFHGTIHVRDTGHPHST</sequence>
<feature type="region of interest" description="Disordered" evidence="1">
    <location>
        <begin position="80"/>
        <end position="115"/>
    </location>
</feature>
<evidence type="ECO:0000313" key="2">
    <source>
        <dbReference type="EMBL" id="KAF2123973.1"/>
    </source>
</evidence>
<evidence type="ECO:0000256" key="1">
    <source>
        <dbReference type="SAM" id="MobiDB-lite"/>
    </source>
</evidence>
<reference evidence="2" key="1">
    <citation type="journal article" date="2020" name="Stud. Mycol.">
        <title>101 Dothideomycetes genomes: a test case for predicting lifestyles and emergence of pathogens.</title>
        <authorList>
            <person name="Haridas S."/>
            <person name="Albert R."/>
            <person name="Binder M."/>
            <person name="Bloem J."/>
            <person name="Labutti K."/>
            <person name="Salamov A."/>
            <person name="Andreopoulos B."/>
            <person name="Baker S."/>
            <person name="Barry K."/>
            <person name="Bills G."/>
            <person name="Bluhm B."/>
            <person name="Cannon C."/>
            <person name="Castanera R."/>
            <person name="Culley D."/>
            <person name="Daum C."/>
            <person name="Ezra D."/>
            <person name="Gonzalez J."/>
            <person name="Henrissat B."/>
            <person name="Kuo A."/>
            <person name="Liang C."/>
            <person name="Lipzen A."/>
            <person name="Lutzoni F."/>
            <person name="Magnuson J."/>
            <person name="Mondo S."/>
            <person name="Nolan M."/>
            <person name="Ohm R."/>
            <person name="Pangilinan J."/>
            <person name="Park H.-J."/>
            <person name="Ramirez L."/>
            <person name="Alfaro M."/>
            <person name="Sun H."/>
            <person name="Tritt A."/>
            <person name="Yoshinaga Y."/>
            <person name="Zwiers L.-H."/>
            <person name="Turgeon B."/>
            <person name="Goodwin S."/>
            <person name="Spatafora J."/>
            <person name="Crous P."/>
            <person name="Grigoriev I."/>
        </authorList>
    </citation>
    <scope>NUCLEOTIDE SEQUENCE</scope>
    <source>
        <strain evidence="2">CBS 119687</strain>
    </source>
</reference>
<gene>
    <name evidence="2" type="ORF">P153DRAFT_391012</name>
</gene>
<dbReference type="GeneID" id="54411424"/>
<proteinExistence type="predicted"/>
<name>A0A6A5ZYL9_9PLEO</name>
<dbReference type="Proteomes" id="UP000799771">
    <property type="component" value="Unassembled WGS sequence"/>
</dbReference>